<evidence type="ECO:0000313" key="1">
    <source>
        <dbReference type="EMBL" id="AOI27790.1"/>
    </source>
</evidence>
<protein>
    <submittedName>
        <fullName evidence="1">Putative nonfluorescent protein</fullName>
    </submittedName>
</protein>
<dbReference type="EMBL" id="KT964737">
    <property type="protein sequence ID" value="AOI27790.1"/>
    <property type="molecule type" value="mRNA"/>
</dbReference>
<dbReference type="SUPFAM" id="SSF54511">
    <property type="entry name" value="GFP-like"/>
    <property type="match status" value="1"/>
</dbReference>
<organism evidence="1">
    <name type="scientific">Thalassocalyce inconstans</name>
    <name type="common">Comb jelly</name>
    <dbReference type="NCBI Taxonomy" id="140487"/>
    <lineage>
        <taxon>Eukaryota</taxon>
        <taxon>Metazoa</taxon>
        <taxon>Ctenophora</taxon>
        <taxon>Tentaculata</taxon>
        <taxon>Thalassocalycida</taxon>
        <taxon>Thalassocalycidae</taxon>
        <taxon>Thalassocalyce</taxon>
    </lineage>
</organism>
<accession>A0A1C8YXN9</accession>
<sequence>MEHRMERAESMFTGTAKSKVIADISFGDEDTYKVTGEGFSQPLDGAQTLELNCGKSMPVNFNIVGTIIQTNFRMFTQYTGTTVYDFFKTSFPGTMTVDMEGSFSDGLGFKANCTLTYVKDTLICRCQLTFDGLIEESVACSDELSTTLPCYEVIDKGDKADEAACSLDLVWRTDLGGKYSCRLESVVKCGGNFAPSYHFIGHEFKVTEKSANNLHFAQRVKSRASLINYYKNQ</sequence>
<name>A0A1C8YXN9_THAIN</name>
<dbReference type="Gene3D" id="2.40.155.10">
    <property type="entry name" value="Green fluorescent protein"/>
    <property type="match status" value="1"/>
</dbReference>
<dbReference type="InterPro" id="IPR009017">
    <property type="entry name" value="GFP"/>
</dbReference>
<reference evidence="1" key="1">
    <citation type="journal article" date="2016" name="BMC Evol. Biol.">
        <title>Non-excitable fluorescent protein orthologs found in ctenophores.</title>
        <authorList>
            <person name="Francis W.R."/>
            <person name="Christianson L.M."/>
            <person name="Powers M.L."/>
            <person name="Schnitzler C.E."/>
            <person name="D Haddock S.H."/>
        </authorList>
    </citation>
    <scope>NUCLEOTIDE SEQUENCE</scope>
    <source>
        <strain evidence="1">V3560D2</strain>
    </source>
</reference>
<dbReference type="AlphaFoldDB" id="A0A1C8YXN9"/>
<proteinExistence type="evidence at transcript level"/>